<dbReference type="AlphaFoldDB" id="A0AAW5NA59"/>
<accession>A0AAW5NA59</accession>
<name>A0AAW5NA59_9BACT</name>
<evidence type="ECO:0000313" key="2">
    <source>
        <dbReference type="Proteomes" id="UP001204579"/>
    </source>
</evidence>
<dbReference type="EMBL" id="JANRHJ010000015">
    <property type="protein sequence ID" value="MCR8874924.1"/>
    <property type="molecule type" value="Genomic_DNA"/>
</dbReference>
<sequence>IQTFLKPASVLQHFFITFLSRHPQKTVFQKDKTDNQMRQCKNCKKITPYIIEISMTKAGRQKRTDVLIHLSVRFKQNTSISYPKQTDVFSPIYKPSPPRNEFQTSTNEIKSVLSHEIFGHPVFFHYVCFSLIKTN</sequence>
<organism evidence="1 2">
    <name type="scientific">Phocaeicola barnesiae</name>
    <dbReference type="NCBI Taxonomy" id="376804"/>
    <lineage>
        <taxon>Bacteria</taxon>
        <taxon>Pseudomonadati</taxon>
        <taxon>Bacteroidota</taxon>
        <taxon>Bacteroidia</taxon>
        <taxon>Bacteroidales</taxon>
        <taxon>Bacteroidaceae</taxon>
        <taxon>Phocaeicola</taxon>
    </lineage>
</organism>
<feature type="non-terminal residue" evidence="1">
    <location>
        <position position="1"/>
    </location>
</feature>
<dbReference type="Proteomes" id="UP001204579">
    <property type="component" value="Unassembled WGS sequence"/>
</dbReference>
<keyword evidence="2" id="KW-1185">Reference proteome</keyword>
<dbReference type="RefSeq" id="WP_258336145.1">
    <property type="nucleotide sequence ID" value="NZ_JANRHJ010000015.1"/>
</dbReference>
<reference evidence="1 2" key="1">
    <citation type="submission" date="2022-08" db="EMBL/GenBank/DDBJ databases">
        <authorList>
            <person name="Zeman M."/>
            <person name="Kubasova T."/>
        </authorList>
    </citation>
    <scope>NUCLEOTIDE SEQUENCE [LARGE SCALE GENOMIC DNA]</scope>
    <source>
        <strain evidence="1 2">ET62</strain>
    </source>
</reference>
<gene>
    <name evidence="1" type="ORF">NW209_13040</name>
</gene>
<comment type="caution">
    <text evidence="1">The sequence shown here is derived from an EMBL/GenBank/DDBJ whole genome shotgun (WGS) entry which is preliminary data.</text>
</comment>
<protein>
    <submittedName>
        <fullName evidence="1">Uncharacterized protein</fullName>
    </submittedName>
</protein>
<evidence type="ECO:0000313" key="1">
    <source>
        <dbReference type="EMBL" id="MCR8874924.1"/>
    </source>
</evidence>
<proteinExistence type="predicted"/>